<feature type="transmembrane region" description="Helical" evidence="8">
    <location>
        <begin position="349"/>
        <end position="369"/>
    </location>
</feature>
<dbReference type="PANTHER" id="PTHR42810">
    <property type="entry name" value="PURINE PERMEASE C1399.01C-RELATED"/>
    <property type="match status" value="1"/>
</dbReference>
<dbReference type="Pfam" id="PF00860">
    <property type="entry name" value="Xan_ur_permease"/>
    <property type="match status" value="1"/>
</dbReference>
<organism evidence="9 10">
    <name type="scientific">Sebaldella termitidis (strain ATCC 33386 / NCTC 11300)</name>
    <dbReference type="NCBI Taxonomy" id="526218"/>
    <lineage>
        <taxon>Bacteria</taxon>
        <taxon>Fusobacteriati</taxon>
        <taxon>Fusobacteriota</taxon>
        <taxon>Fusobacteriia</taxon>
        <taxon>Fusobacteriales</taxon>
        <taxon>Leptotrichiaceae</taxon>
        <taxon>Sebaldella</taxon>
    </lineage>
</organism>
<evidence type="ECO:0000256" key="6">
    <source>
        <dbReference type="ARBA" id="ARBA00022989"/>
    </source>
</evidence>
<comment type="subcellular location">
    <subcellularLocation>
        <location evidence="1">Cell membrane</location>
        <topology evidence="1">Multi-pass membrane protein</topology>
    </subcellularLocation>
</comment>
<feature type="transmembrane region" description="Helical" evidence="8">
    <location>
        <begin position="83"/>
        <end position="100"/>
    </location>
</feature>
<dbReference type="NCBIfam" id="NF037981">
    <property type="entry name" value="NCS2_1"/>
    <property type="match status" value="1"/>
</dbReference>
<evidence type="ECO:0000256" key="4">
    <source>
        <dbReference type="ARBA" id="ARBA00022475"/>
    </source>
</evidence>
<feature type="transmembrane region" description="Helical" evidence="8">
    <location>
        <begin position="193"/>
        <end position="213"/>
    </location>
</feature>
<dbReference type="STRING" id="526218.Sterm_0943"/>
<keyword evidence="3" id="KW-0813">Transport</keyword>
<feature type="transmembrane region" description="Helical" evidence="8">
    <location>
        <begin position="381"/>
        <end position="400"/>
    </location>
</feature>
<dbReference type="InterPro" id="IPR006043">
    <property type="entry name" value="NCS2"/>
</dbReference>
<dbReference type="EMBL" id="CP001739">
    <property type="protein sequence ID" value="ACZ07811.1"/>
    <property type="molecule type" value="Genomic_DNA"/>
</dbReference>
<dbReference type="GO" id="GO:0042907">
    <property type="term" value="F:xanthine transmembrane transporter activity"/>
    <property type="evidence" value="ECO:0007669"/>
    <property type="project" value="TreeGrafter"/>
</dbReference>
<evidence type="ECO:0000256" key="3">
    <source>
        <dbReference type="ARBA" id="ARBA00022448"/>
    </source>
</evidence>
<dbReference type="PROSITE" id="PS01116">
    <property type="entry name" value="XANTH_URACIL_PERMASE"/>
    <property type="match status" value="1"/>
</dbReference>
<feature type="transmembrane region" description="Helical" evidence="8">
    <location>
        <begin position="406"/>
        <end position="429"/>
    </location>
</feature>
<evidence type="ECO:0000313" key="10">
    <source>
        <dbReference type="Proteomes" id="UP000000845"/>
    </source>
</evidence>
<feature type="transmembrane region" description="Helical" evidence="8">
    <location>
        <begin position="133"/>
        <end position="155"/>
    </location>
</feature>
<evidence type="ECO:0000256" key="8">
    <source>
        <dbReference type="SAM" id="Phobius"/>
    </source>
</evidence>
<keyword evidence="7 8" id="KW-0472">Membrane</keyword>
<dbReference type="KEGG" id="str:Sterm_0943"/>
<evidence type="ECO:0000256" key="2">
    <source>
        <dbReference type="ARBA" id="ARBA00008821"/>
    </source>
</evidence>
<feature type="transmembrane region" description="Helical" evidence="8">
    <location>
        <begin position="322"/>
        <end position="343"/>
    </location>
</feature>
<dbReference type="AlphaFoldDB" id="D1AFC6"/>
<keyword evidence="5 8" id="KW-0812">Transmembrane</keyword>
<keyword evidence="6 8" id="KW-1133">Transmembrane helix</keyword>
<protein>
    <submittedName>
        <fullName evidence="9">Uracil-xanthine permease</fullName>
    </submittedName>
</protein>
<comment type="similarity">
    <text evidence="2">Belongs to the nucleobase:cation symporter-2 (NCS2) (TC 2.A.40) family.</text>
</comment>
<proteinExistence type="inferred from homology"/>
<dbReference type="Proteomes" id="UP000000845">
    <property type="component" value="Chromosome"/>
</dbReference>
<feature type="transmembrane region" description="Helical" evidence="8">
    <location>
        <begin position="106"/>
        <end position="126"/>
    </location>
</feature>
<feature type="transmembrane region" description="Helical" evidence="8">
    <location>
        <begin position="167"/>
        <end position="186"/>
    </location>
</feature>
<dbReference type="NCBIfam" id="TIGR00801">
    <property type="entry name" value="ncs2"/>
    <property type="match status" value="1"/>
</dbReference>
<dbReference type="PANTHER" id="PTHR42810:SF4">
    <property type="entry name" value="URIC ACID TRANSPORTER UACT"/>
    <property type="match status" value="1"/>
</dbReference>
<dbReference type="GO" id="GO:0005886">
    <property type="term" value="C:plasma membrane"/>
    <property type="evidence" value="ECO:0007669"/>
    <property type="project" value="UniProtKB-SubCell"/>
</dbReference>
<reference evidence="9 10" key="2">
    <citation type="journal article" date="2010" name="Stand. Genomic Sci.">
        <title>Complete genome sequence of Sebaldella termitidis type strain (NCTC 11300).</title>
        <authorList>
            <person name="Harmon-Smith M."/>
            <person name="Celia L."/>
            <person name="Chertkov O."/>
            <person name="Lapidus A."/>
            <person name="Copeland A."/>
            <person name="Glavina Del Rio T."/>
            <person name="Nolan M."/>
            <person name="Lucas S."/>
            <person name="Tice H."/>
            <person name="Cheng J.F."/>
            <person name="Han C."/>
            <person name="Detter J.C."/>
            <person name="Bruce D."/>
            <person name="Goodwin L."/>
            <person name="Pitluck S."/>
            <person name="Pati A."/>
            <person name="Liolios K."/>
            <person name="Ivanova N."/>
            <person name="Mavromatis K."/>
            <person name="Mikhailova N."/>
            <person name="Chen A."/>
            <person name="Palaniappan K."/>
            <person name="Land M."/>
            <person name="Hauser L."/>
            <person name="Chang Y.J."/>
            <person name="Jeffries C.D."/>
            <person name="Brettin T."/>
            <person name="Goker M."/>
            <person name="Beck B."/>
            <person name="Bristow J."/>
            <person name="Eisen J.A."/>
            <person name="Markowitz V."/>
            <person name="Hugenholtz P."/>
            <person name="Kyrpides N.C."/>
            <person name="Klenk H.P."/>
            <person name="Chen F."/>
        </authorList>
    </citation>
    <scope>NUCLEOTIDE SEQUENCE [LARGE SCALE GENOMIC DNA]</scope>
    <source>
        <strain evidence="10">ATCC 33386 / NCTC 11300</strain>
    </source>
</reference>
<feature type="transmembrane region" description="Helical" evidence="8">
    <location>
        <begin position="54"/>
        <end position="76"/>
    </location>
</feature>
<dbReference type="HOGENOM" id="CLU_017959_8_2_0"/>
<feature type="transmembrane region" description="Helical" evidence="8">
    <location>
        <begin position="244"/>
        <end position="266"/>
    </location>
</feature>
<reference evidence="10" key="1">
    <citation type="submission" date="2009-09" db="EMBL/GenBank/DDBJ databases">
        <title>The complete chromosome of Sebaldella termitidis ATCC 33386.</title>
        <authorList>
            <consortium name="US DOE Joint Genome Institute (JGI-PGF)"/>
            <person name="Lucas S."/>
            <person name="Copeland A."/>
            <person name="Lapidus A."/>
            <person name="Glavina del Rio T."/>
            <person name="Dalin E."/>
            <person name="Tice H."/>
            <person name="Bruce D."/>
            <person name="Goodwin L."/>
            <person name="Pitluck S."/>
            <person name="Kyrpides N."/>
            <person name="Mavromatis K."/>
            <person name="Ivanova N."/>
            <person name="Mikhailova N."/>
            <person name="Sims D."/>
            <person name="Meincke L."/>
            <person name="Brettin T."/>
            <person name="Detter J.C."/>
            <person name="Han C."/>
            <person name="Larimer F."/>
            <person name="Land M."/>
            <person name="Hauser L."/>
            <person name="Markowitz V."/>
            <person name="Cheng J.F."/>
            <person name="Hugenholtz P."/>
            <person name="Woyke T."/>
            <person name="Wu D."/>
            <person name="Eisen J.A."/>
        </authorList>
    </citation>
    <scope>NUCLEOTIDE SEQUENCE [LARGE SCALE GENOMIC DNA]</scope>
    <source>
        <strain evidence="10">ATCC 33386 / NCTC 11300</strain>
    </source>
</reference>
<keyword evidence="4" id="KW-1003">Cell membrane</keyword>
<evidence type="ECO:0000256" key="1">
    <source>
        <dbReference type="ARBA" id="ARBA00004651"/>
    </source>
</evidence>
<sequence>MTNNEAGTYSSKNKASLSTNITMGIQHLLTMVPGSIAVPLILGNAMGLDAATTSFLVAANLFTSAVAILIQVYGLGKFIGSRLPIVLGSAFAPLGPMILIGNQYGLPTLFGSVIVSGIVMFIICFYINKIIKFFPAVVVGSFVTLIGVSLAPTAFNDLAGGYGSETFGSISNILLGLTVLMIIVLLNRFGKGVIQSVSLLLGLAIGTVISVPLNMLDLSPVKSAGYFELITPFKFGIPEFRADAVFIMVLFCVINMIQCIGVYAFLDDVCNTETDTGTKINGMRGQAFAQIFSGIFNSVPSTMFNENVGVIKLSGIKERSTVGASAVMLLIISMIPKLSVFITCIPKPVIGGATLALFGTITAAGISILSSVDYSNNNNSLVLGTGLALGVSVTFTPNVFDKFPLILSMLFSNGLFVVGLVTITLNLLLNHVKVKK</sequence>
<name>D1AFC6_SEBTE</name>
<feature type="transmembrane region" description="Helical" evidence="8">
    <location>
        <begin position="21"/>
        <end position="42"/>
    </location>
</feature>
<dbReference type="eggNOG" id="COG2233">
    <property type="taxonomic scope" value="Bacteria"/>
</dbReference>
<dbReference type="RefSeq" id="WP_012860407.1">
    <property type="nucleotide sequence ID" value="NC_013517.1"/>
</dbReference>
<dbReference type="InterPro" id="IPR006042">
    <property type="entry name" value="Xan_ur_permease"/>
</dbReference>
<evidence type="ECO:0000256" key="7">
    <source>
        <dbReference type="ARBA" id="ARBA00023136"/>
    </source>
</evidence>
<accession>D1AFC6</accession>
<evidence type="ECO:0000256" key="5">
    <source>
        <dbReference type="ARBA" id="ARBA00022692"/>
    </source>
</evidence>
<evidence type="ECO:0000313" key="9">
    <source>
        <dbReference type="EMBL" id="ACZ07811.1"/>
    </source>
</evidence>
<gene>
    <name evidence="9" type="ordered locus">Sterm_0943</name>
</gene>
<keyword evidence="10" id="KW-1185">Reference proteome</keyword>